<evidence type="ECO:0000256" key="1">
    <source>
        <dbReference type="SAM" id="MobiDB-lite"/>
    </source>
</evidence>
<dbReference type="InterPro" id="IPR035979">
    <property type="entry name" value="RBD_domain_sf"/>
</dbReference>
<feature type="region of interest" description="Disordered" evidence="1">
    <location>
        <begin position="130"/>
        <end position="177"/>
    </location>
</feature>
<feature type="compositionally biased region" description="Basic residues" evidence="1">
    <location>
        <begin position="8"/>
        <end position="18"/>
    </location>
</feature>
<dbReference type="GO" id="GO:0003676">
    <property type="term" value="F:nucleic acid binding"/>
    <property type="evidence" value="ECO:0007669"/>
    <property type="project" value="InterPro"/>
</dbReference>
<feature type="compositionally biased region" description="Acidic residues" evidence="1">
    <location>
        <begin position="249"/>
        <end position="263"/>
    </location>
</feature>
<proteinExistence type="predicted"/>
<feature type="compositionally biased region" description="Polar residues" evidence="1">
    <location>
        <begin position="157"/>
        <end position="169"/>
    </location>
</feature>
<evidence type="ECO:0000313" key="2">
    <source>
        <dbReference type="EMBL" id="OIW23212.1"/>
    </source>
</evidence>
<feature type="region of interest" description="Disordered" evidence="1">
    <location>
        <begin position="203"/>
        <end position="263"/>
    </location>
</feature>
<dbReference type="InParanoid" id="A0A1J7J228"/>
<feature type="compositionally biased region" description="Polar residues" evidence="1">
    <location>
        <begin position="203"/>
        <end position="221"/>
    </location>
</feature>
<gene>
    <name evidence="2" type="ORF">CONLIGDRAFT_719336</name>
</gene>
<dbReference type="Proteomes" id="UP000182658">
    <property type="component" value="Unassembled WGS sequence"/>
</dbReference>
<name>A0A1J7J228_9PEZI</name>
<evidence type="ECO:0000313" key="3">
    <source>
        <dbReference type="Proteomes" id="UP000182658"/>
    </source>
</evidence>
<feature type="region of interest" description="Disordered" evidence="1">
    <location>
        <begin position="1"/>
        <end position="25"/>
    </location>
</feature>
<reference evidence="2 3" key="1">
    <citation type="submission" date="2016-10" db="EMBL/GenBank/DDBJ databases">
        <title>Draft genome sequence of Coniochaeta ligniaria NRRL30616, a lignocellulolytic fungus for bioabatement of inhibitors in plant biomass hydrolysates.</title>
        <authorList>
            <consortium name="DOE Joint Genome Institute"/>
            <person name="Jimenez D.J."/>
            <person name="Hector R.E."/>
            <person name="Riley R."/>
            <person name="Sun H."/>
            <person name="Grigoriev I.V."/>
            <person name="Van Elsas J.D."/>
            <person name="Nichols N.N."/>
        </authorList>
    </citation>
    <scope>NUCLEOTIDE SEQUENCE [LARGE SCALE GENOMIC DNA]</scope>
    <source>
        <strain evidence="2 3">NRRL 30616</strain>
    </source>
</reference>
<dbReference type="AlphaFoldDB" id="A0A1J7J228"/>
<keyword evidence="3" id="KW-1185">Reference proteome</keyword>
<accession>A0A1J7J228</accession>
<protein>
    <recommendedName>
        <fullName evidence="4">RRM domain-containing protein</fullName>
    </recommendedName>
</protein>
<sequence length="263" mass="29774">MTGNHQLAHNRRRERRIQHREEHQDEESLAFEDSIAYDRRGNRLLVATGLRFQTDRRTVEGRFRAELDQRWQGQYTFLWPPHRPGYGVHTHRGHVFLRFEDRRDVPRAVEVLNDARITFGQGAAARRITVRKAHRQAYTSQSSGRSYRPRHDPLAAQAQTAQGPDQSADATARTVQDPVSYVVNTPVATGARDQVAMNTVATHDTPTEASSSEASHPTTSIPARAAAETVSRIPEPYNDYLEAHHGTDSEADDFNDDDESDKE</sequence>
<dbReference type="SUPFAM" id="SSF54928">
    <property type="entry name" value="RNA-binding domain, RBD"/>
    <property type="match status" value="1"/>
</dbReference>
<dbReference type="EMBL" id="KV875107">
    <property type="protein sequence ID" value="OIW23212.1"/>
    <property type="molecule type" value="Genomic_DNA"/>
</dbReference>
<evidence type="ECO:0008006" key="4">
    <source>
        <dbReference type="Google" id="ProtNLM"/>
    </source>
</evidence>
<organism evidence="2 3">
    <name type="scientific">Coniochaeta ligniaria NRRL 30616</name>
    <dbReference type="NCBI Taxonomy" id="1408157"/>
    <lineage>
        <taxon>Eukaryota</taxon>
        <taxon>Fungi</taxon>
        <taxon>Dikarya</taxon>
        <taxon>Ascomycota</taxon>
        <taxon>Pezizomycotina</taxon>
        <taxon>Sordariomycetes</taxon>
        <taxon>Sordariomycetidae</taxon>
        <taxon>Coniochaetales</taxon>
        <taxon>Coniochaetaceae</taxon>
        <taxon>Coniochaeta</taxon>
    </lineage>
</organism>